<keyword evidence="2" id="KW-1185">Reference proteome</keyword>
<evidence type="ECO:0000313" key="1">
    <source>
        <dbReference type="EMBL" id="KAK2584929.1"/>
    </source>
</evidence>
<dbReference type="EMBL" id="JAIFRP010000023">
    <property type="protein sequence ID" value="KAK2584929.1"/>
    <property type="molecule type" value="Genomic_DNA"/>
</dbReference>
<proteinExistence type="predicted"/>
<reference evidence="1" key="1">
    <citation type="submission" date="2021-08" db="EMBL/GenBank/DDBJ databases">
        <authorList>
            <person name="Misof B."/>
            <person name="Oliver O."/>
            <person name="Podsiadlowski L."/>
            <person name="Donath A."/>
            <person name="Peters R."/>
            <person name="Mayer C."/>
            <person name="Rust J."/>
            <person name="Gunkel S."/>
            <person name="Lesny P."/>
            <person name="Martin S."/>
            <person name="Oeyen J.P."/>
            <person name="Petersen M."/>
            <person name="Panagiotis P."/>
            <person name="Wilbrandt J."/>
            <person name="Tanja T."/>
        </authorList>
    </citation>
    <scope>NUCLEOTIDE SEQUENCE</scope>
    <source>
        <strain evidence="1">GBR_01_08_01A</strain>
        <tissue evidence="1">Thorax + abdomen</tissue>
    </source>
</reference>
<gene>
    <name evidence="1" type="ORF">KPH14_002524</name>
</gene>
<dbReference type="AlphaFoldDB" id="A0AAD9VS97"/>
<accession>A0AAD9VS97</accession>
<dbReference type="Proteomes" id="UP001258017">
    <property type="component" value="Unassembled WGS sequence"/>
</dbReference>
<organism evidence="1 2">
    <name type="scientific">Odynerus spinipes</name>
    <dbReference type="NCBI Taxonomy" id="1348599"/>
    <lineage>
        <taxon>Eukaryota</taxon>
        <taxon>Metazoa</taxon>
        <taxon>Ecdysozoa</taxon>
        <taxon>Arthropoda</taxon>
        <taxon>Hexapoda</taxon>
        <taxon>Insecta</taxon>
        <taxon>Pterygota</taxon>
        <taxon>Neoptera</taxon>
        <taxon>Endopterygota</taxon>
        <taxon>Hymenoptera</taxon>
        <taxon>Apocrita</taxon>
        <taxon>Aculeata</taxon>
        <taxon>Vespoidea</taxon>
        <taxon>Vespidae</taxon>
        <taxon>Eumeninae</taxon>
        <taxon>Odynerus</taxon>
    </lineage>
</organism>
<comment type="caution">
    <text evidence="1">The sequence shown here is derived from an EMBL/GenBank/DDBJ whole genome shotgun (WGS) entry which is preliminary data.</text>
</comment>
<reference evidence="1" key="2">
    <citation type="journal article" date="2023" name="Commun. Biol.">
        <title>Intrasexual cuticular hydrocarbon dimorphism in a wasp sheds light on hydrocarbon biosynthesis genes in Hymenoptera.</title>
        <authorList>
            <person name="Moris V.C."/>
            <person name="Podsiadlowski L."/>
            <person name="Martin S."/>
            <person name="Oeyen J.P."/>
            <person name="Donath A."/>
            <person name="Petersen M."/>
            <person name="Wilbrandt J."/>
            <person name="Misof B."/>
            <person name="Liedtke D."/>
            <person name="Thamm M."/>
            <person name="Scheiner R."/>
            <person name="Schmitt T."/>
            <person name="Niehuis O."/>
        </authorList>
    </citation>
    <scope>NUCLEOTIDE SEQUENCE</scope>
    <source>
        <strain evidence="1">GBR_01_08_01A</strain>
    </source>
</reference>
<name>A0AAD9VS97_9HYME</name>
<sequence length="555" mass="63150">MSCLRIHALTIVNVTYCENIFHNYSSTVETMNQKFELSSLRDYICHVLTLTEAVKATLEFECTEARLALKPWHIKTVVTKEIDKNTCICDKVSNESQAEEISEGIGRALLQAQTLRETLSYNISKEEKRIKQPNVRNIYAPKVLPLDKTKSQNVHHKSPTTGTIKSSIKAKIKPVDNNVKKTQNIIKTKISQTAIAQQGSINTKNETSSESKKMSDITSTKVDIKQKGKKNFLVANKLHIKNIKSTKMHDDDKDKKIKNNSRFSNSKMKPVICAASISELTKLIEEVSLSSSKKMSISSINTSCPLHGKNAAQFTEEVIIESMGIVDALYTFNIPKDILKVLRTYHSYINLEYTKKSANNMQCQKATVSFLKEFEKMNENKQGCFMGDNIANVAMQSISVFENACNGAIHEEEIKRLEKKLKSVYKIHKIQKLDIDPNESVEPLNTILKHSEIAGWMSNGIWNSVCIKDLQGMSKMCCIRYNNITQLLSFFEILQEFQQTEYFNTMIEILLKDTIPKMMHFLKSTDDVYLQIYKMIDILSQGLNPKNPILVKTED</sequence>
<evidence type="ECO:0000313" key="2">
    <source>
        <dbReference type="Proteomes" id="UP001258017"/>
    </source>
</evidence>
<protein>
    <submittedName>
        <fullName evidence="1">Uncharacterized protein</fullName>
    </submittedName>
</protein>